<feature type="domain" description="Serine aminopeptidase S33" evidence="2">
    <location>
        <begin position="61"/>
        <end position="299"/>
    </location>
</feature>
<dbReference type="PANTHER" id="PTHR43798:SF33">
    <property type="entry name" value="HYDROLASE, PUTATIVE (AFU_ORTHOLOGUE AFUA_2G14860)-RELATED"/>
    <property type="match status" value="1"/>
</dbReference>
<evidence type="ECO:0000313" key="4">
    <source>
        <dbReference type="Proteomes" id="UP000317839"/>
    </source>
</evidence>
<keyword evidence="1" id="KW-1133">Transmembrane helix</keyword>
<dbReference type="PRINTS" id="PR00111">
    <property type="entry name" value="ABHYDROLASE"/>
</dbReference>
<feature type="transmembrane region" description="Helical" evidence="1">
    <location>
        <begin position="7"/>
        <end position="31"/>
    </location>
</feature>
<dbReference type="InterPro" id="IPR050266">
    <property type="entry name" value="AB_hydrolase_sf"/>
</dbReference>
<dbReference type="InterPro" id="IPR022742">
    <property type="entry name" value="Hydrolase_4"/>
</dbReference>
<dbReference type="SUPFAM" id="SSF53474">
    <property type="entry name" value="alpha/beta-Hydrolases"/>
    <property type="match status" value="1"/>
</dbReference>
<keyword evidence="1" id="KW-0472">Membrane</keyword>
<dbReference type="EMBL" id="VIKR01000001">
    <property type="protein sequence ID" value="TQV76799.1"/>
    <property type="molecule type" value="Genomic_DNA"/>
</dbReference>
<proteinExistence type="predicted"/>
<evidence type="ECO:0000259" key="2">
    <source>
        <dbReference type="Pfam" id="PF12146"/>
    </source>
</evidence>
<dbReference type="Pfam" id="PF12146">
    <property type="entry name" value="Hydrolase_4"/>
    <property type="match status" value="1"/>
</dbReference>
<dbReference type="Gene3D" id="3.40.50.1820">
    <property type="entry name" value="alpha/beta hydrolase"/>
    <property type="match status" value="1"/>
</dbReference>
<gene>
    <name evidence="3" type="ORF">FLL45_02250</name>
</gene>
<keyword evidence="1" id="KW-0812">Transmembrane</keyword>
<dbReference type="PANTHER" id="PTHR43798">
    <property type="entry name" value="MONOACYLGLYCEROL LIPASE"/>
    <property type="match status" value="1"/>
</dbReference>
<comment type="caution">
    <text evidence="3">The sequence shown here is derived from an EMBL/GenBank/DDBJ whole genome shotgun (WGS) entry which is preliminary data.</text>
</comment>
<name>A0A545THU0_9GAMM</name>
<dbReference type="InterPro" id="IPR000073">
    <property type="entry name" value="AB_hydrolase_1"/>
</dbReference>
<accession>A0A545THU0</accession>
<organism evidence="3 4">
    <name type="scientific">Aliikangiella marina</name>
    <dbReference type="NCBI Taxonomy" id="1712262"/>
    <lineage>
        <taxon>Bacteria</taxon>
        <taxon>Pseudomonadati</taxon>
        <taxon>Pseudomonadota</taxon>
        <taxon>Gammaproteobacteria</taxon>
        <taxon>Oceanospirillales</taxon>
        <taxon>Pleioneaceae</taxon>
        <taxon>Aliikangiella</taxon>
    </lineage>
</organism>
<evidence type="ECO:0000256" key="1">
    <source>
        <dbReference type="SAM" id="Phobius"/>
    </source>
</evidence>
<dbReference type="GO" id="GO:0016020">
    <property type="term" value="C:membrane"/>
    <property type="evidence" value="ECO:0007669"/>
    <property type="project" value="TreeGrafter"/>
</dbReference>
<dbReference type="RefSeq" id="WP_142888159.1">
    <property type="nucleotide sequence ID" value="NZ_VIKR01000001.1"/>
</dbReference>
<sequence>MSNKLSFLYFLSTPFAVKLVGLILIFFSLMIEGLGAAELNEYRVTMDDEHQLVMYSRIPDNPREVILLIHGRTWSALPDFDLMAGNENLSMMQALAKQGFAVYAVDLRGYGKTPRDESGWNTPNRAAKDVAILLDDINQRHPELAGTNVFGWSYGSMVAMLTAQRYPDKVKTLILYGFPIDTTEKRDNGPNHLVPPRKKTTAQAAAEDFILPGTISKAAIDAYVSASLAADPIRMDWNQLAQWNQLDGAKVTVPTLLLQAEADPYVNWDADAVLFKRLANQNKQWVVLANADHAALLETARFRLYDAVINFVEWTSK</sequence>
<dbReference type="InterPro" id="IPR029058">
    <property type="entry name" value="AB_hydrolase_fold"/>
</dbReference>
<keyword evidence="4" id="KW-1185">Reference proteome</keyword>
<dbReference type="Proteomes" id="UP000317839">
    <property type="component" value="Unassembled WGS sequence"/>
</dbReference>
<dbReference type="OrthoDB" id="9806902at2"/>
<dbReference type="AlphaFoldDB" id="A0A545THU0"/>
<evidence type="ECO:0000313" key="3">
    <source>
        <dbReference type="EMBL" id="TQV76799.1"/>
    </source>
</evidence>
<protein>
    <submittedName>
        <fullName evidence="3">Lysophospholipase</fullName>
    </submittedName>
</protein>
<reference evidence="3 4" key="1">
    <citation type="submission" date="2019-06" db="EMBL/GenBank/DDBJ databases">
        <title>Draft genome of Aliikangiella marina GYP-15.</title>
        <authorList>
            <person name="Wang G."/>
        </authorList>
    </citation>
    <scope>NUCLEOTIDE SEQUENCE [LARGE SCALE GENOMIC DNA]</scope>
    <source>
        <strain evidence="3 4">GYP-15</strain>
    </source>
</reference>